<dbReference type="GeneID" id="78255768"/>
<dbReference type="RefSeq" id="WP_044057571.1">
    <property type="nucleotide sequence ID" value="NZ_CALBIY010000102.1"/>
</dbReference>
<evidence type="ECO:0000256" key="5">
    <source>
        <dbReference type="ARBA" id="ARBA00022837"/>
    </source>
</evidence>
<dbReference type="PROSITE" id="PS51257">
    <property type="entry name" value="PROKAR_LIPOPROTEIN"/>
    <property type="match status" value="1"/>
</dbReference>
<reference evidence="13 14" key="2">
    <citation type="journal article" date="2018" name="Nat. Biotechnol.">
        <title>A standardized bacterial taxonomy based on genome phylogeny substantially revises the tree of life.</title>
        <authorList>
            <person name="Parks D.H."/>
            <person name="Chuvochina M."/>
            <person name="Waite D.W."/>
            <person name="Rinke C."/>
            <person name="Skarshewski A."/>
            <person name="Chaumeil P.A."/>
            <person name="Hugenholtz P."/>
        </authorList>
    </citation>
    <scope>NUCLEOTIDE SEQUENCE [LARGE SCALE GENOMIC DNA]</scope>
    <source>
        <strain evidence="11">UBA11621</strain>
        <strain evidence="10">UBA11978</strain>
    </source>
</reference>
<evidence type="ECO:0000313" key="9">
    <source>
        <dbReference type="EMBL" id="AIF99480.1"/>
    </source>
</evidence>
<dbReference type="Pfam" id="PF05567">
    <property type="entry name" value="T4P_PilY1"/>
    <property type="match status" value="1"/>
</dbReference>
<keyword evidence="6" id="KW-0281">Fimbrium</keyword>
<dbReference type="EMBL" id="DNAN01000704">
    <property type="protein sequence ID" value="HAW78037.1"/>
    <property type="molecule type" value="Genomic_DNA"/>
</dbReference>
<dbReference type="InterPro" id="IPR008707">
    <property type="entry name" value="B-propeller_PilY1"/>
</dbReference>
<accession>A0A075P3B0</accession>
<dbReference type="GO" id="GO:0009289">
    <property type="term" value="C:pilus"/>
    <property type="evidence" value="ECO:0007669"/>
    <property type="project" value="UniProtKB-SubCell"/>
</dbReference>
<keyword evidence="3" id="KW-1029">Fimbrium biogenesis</keyword>
<evidence type="ECO:0000313" key="11">
    <source>
        <dbReference type="EMBL" id="HBU50828.1"/>
    </source>
</evidence>
<feature type="chain" id="PRO_5033711123" evidence="7">
    <location>
        <begin position="24"/>
        <end position="1357"/>
    </location>
</feature>
<reference evidence="9 12" key="1">
    <citation type="submission" date="2014-06" db="EMBL/GenBank/DDBJ databases">
        <title>Genomes of Alteromonas australica, a world apart.</title>
        <authorList>
            <person name="Gonzaga A."/>
            <person name="Lopez-Perez M."/>
            <person name="Rodriguez-Valera F."/>
        </authorList>
    </citation>
    <scope>NUCLEOTIDE SEQUENCE [LARGE SCALE GENOMIC DNA]</scope>
    <source>
        <strain evidence="9 12">H 17</strain>
    </source>
</reference>
<evidence type="ECO:0000256" key="4">
    <source>
        <dbReference type="ARBA" id="ARBA00022723"/>
    </source>
</evidence>
<feature type="signal peptide" evidence="7">
    <location>
        <begin position="1"/>
        <end position="23"/>
    </location>
</feature>
<dbReference type="Proteomes" id="UP000263517">
    <property type="component" value="Unassembled WGS sequence"/>
</dbReference>
<sequence>MSRLISFITSCLLFACIGVSALADDLDIYLGSSANSVTYNPNVLFIMDTSGSMTSTDNTGQSRMLRVQNALKDALGSATNINAGLMRFSDYGGPILYPIQGIDDAVRPELVTSTSASNHDGYEINGNVDITDDELVLSSGTDTVLTGLRFSDMNIPQGATIVSAYLRFTSEKFNVAGTQFTIKGEANADSAEFSTAASNLSTRTQTSAQVQWDTDNDFPAAGEIVTSPDISSVIEEIVGLSSWCGGQDLSLFVEGTSSDAASHRLARAFDSGQGGAPQLVVVYDDSTATGCIGGEAVYQVSSSRDNLEEDYRGYESTGSELTFSDYYNNYIGIRFQNINIPQGATITEAYLEFTAYDTYRYSGASMQIQAVANDDADDFYPNYRHQLRDLDKTSGVTWSMPSFRRYSDYTSPDLSSIVSDIVNRPGWEPGNAMAFVFSDFTSYRGVYSYNDVPSAAPRLVVKFNGNATPGASSTVRELLISKVDELSASGYTPIVDTLYEAVNYYGGREVDWGLARGNYNVSNTVRKNTRVSHRSSYLGSDPVRPSGCTDDNLSDSDCINEYIPSGATYLSPVNDLQCQTNNHIVLLSDGEANNNHSVSRIEALLNQSCTGSGGEKCGLDLVRDISESETSSIDRRVITHTIGFAANTSANNFLNQLALQSGGGFYQADNSTELLDAFNTILRSVKDINATFVSPGVAVNQLNRLTHRDELYFALFKPSEGAIWPGNLKRYRLDGDEVLDKNGLDAVDSVTGFFAENSHSYWSVLADGNDVREGGAASKMTANRHLYVFNANGVITSSSNVLHEDNSSITVEDLGIEDETDAQDLRTTLLQWARGVDVKDSDGDGDTTDIRLQMGDPIHSQPVIVNYSETDSAIFVATNHGMLHSIDAATGEENFAIMPRSLLPNLHHFYQDISTFEHKYGLDGDMVLRTVGNSTYLYLGMRRGGNNYYVFDVTQKTSPTLKFMIEGGTVGLEKLGQTWSRPTITKVRYGTEEKNVMIVGGGYDVAQDDKTVRSVDGVGNAVFMFDADTGDLLWSASNSDATVNLEHMNYSIPARISVIDRDNDGFADHMYAADMGGQLFRFDIYNGETGDNFVKGARLADFGGDTAETHRRFFYGPDVTEIALGDELYYGVAIGSGWRASPLDVTIEDNFYLIKDEGVFNRDSDGHYTFMSTISESQLYNATEHGLTSTDESEQAIAAAEFANKAGWYIELTTEGEKVLASPLIIDYKVFFTTYVPAVSSTSACAPPTGNSRAYLVNMFNGNAVSDLNNNGDLDSGDRYADLKQTGIAPETKILIEDIVSPVVCLGTECVSAVIQVDEEGNEEACTSAFACLAENIYGKFERIQRGAWHSETERNE</sequence>
<dbReference type="Gene3D" id="3.40.50.410">
    <property type="entry name" value="von Willebrand factor, type A domain"/>
    <property type="match status" value="2"/>
</dbReference>
<keyword evidence="4" id="KW-0479">Metal-binding</keyword>
<dbReference type="SUPFAM" id="SSF50998">
    <property type="entry name" value="Quinoprotein alcohol dehydrogenase-like"/>
    <property type="match status" value="1"/>
</dbReference>
<evidence type="ECO:0000313" key="14">
    <source>
        <dbReference type="Proteomes" id="UP000264779"/>
    </source>
</evidence>
<evidence type="ECO:0000313" key="10">
    <source>
        <dbReference type="EMBL" id="HAW78037.1"/>
    </source>
</evidence>
<keyword evidence="12" id="KW-1185">Reference proteome</keyword>
<dbReference type="Proteomes" id="UP000264779">
    <property type="component" value="Unassembled WGS sequence"/>
</dbReference>
<dbReference type="InterPro" id="IPR011047">
    <property type="entry name" value="Quinoprotein_ADH-like_sf"/>
</dbReference>
<dbReference type="EMBL" id="CP008849">
    <property type="protein sequence ID" value="AIF99480.1"/>
    <property type="molecule type" value="Genomic_DNA"/>
</dbReference>
<dbReference type="InterPro" id="IPR036465">
    <property type="entry name" value="vWFA_dom_sf"/>
</dbReference>
<dbReference type="EMBL" id="DONK01000093">
    <property type="protein sequence ID" value="HBU50828.1"/>
    <property type="molecule type" value="Genomic_DNA"/>
</dbReference>
<comment type="similarity">
    <text evidence="2">Belongs to the PilY1 family.</text>
</comment>
<organism evidence="9 12">
    <name type="scientific">Alteromonas australica</name>
    <dbReference type="NCBI Taxonomy" id="589873"/>
    <lineage>
        <taxon>Bacteria</taxon>
        <taxon>Pseudomonadati</taxon>
        <taxon>Pseudomonadota</taxon>
        <taxon>Gammaproteobacteria</taxon>
        <taxon>Alteromonadales</taxon>
        <taxon>Alteromonadaceae</taxon>
        <taxon>Alteromonas/Salinimonas group</taxon>
        <taxon>Alteromonas</taxon>
    </lineage>
</organism>
<dbReference type="SUPFAM" id="SSF53300">
    <property type="entry name" value="vWA-like"/>
    <property type="match status" value="2"/>
</dbReference>
<name>A0A075P3B0_9ALTE</name>
<keyword evidence="7" id="KW-0732">Signal</keyword>
<dbReference type="eggNOG" id="COG2304">
    <property type="taxonomic scope" value="Bacteria"/>
</dbReference>
<evidence type="ECO:0000256" key="3">
    <source>
        <dbReference type="ARBA" id="ARBA00022558"/>
    </source>
</evidence>
<evidence type="ECO:0000313" key="12">
    <source>
        <dbReference type="Proteomes" id="UP000056090"/>
    </source>
</evidence>
<dbReference type="Proteomes" id="UP000056090">
    <property type="component" value="Chromosome"/>
</dbReference>
<dbReference type="STRING" id="589873.EP12_13360"/>
<evidence type="ECO:0000256" key="2">
    <source>
        <dbReference type="ARBA" id="ARBA00008387"/>
    </source>
</evidence>
<feature type="domain" description="PilY1 beta-propeller" evidence="8">
    <location>
        <begin position="872"/>
        <end position="1116"/>
    </location>
</feature>
<dbReference type="KEGG" id="aal:EP13_12735"/>
<dbReference type="GO" id="GO:0046872">
    <property type="term" value="F:metal ion binding"/>
    <property type="evidence" value="ECO:0007669"/>
    <property type="project" value="UniProtKB-KW"/>
</dbReference>
<evidence type="ECO:0000256" key="1">
    <source>
        <dbReference type="ARBA" id="ARBA00004561"/>
    </source>
</evidence>
<evidence type="ECO:0000259" key="8">
    <source>
        <dbReference type="Pfam" id="PF05567"/>
    </source>
</evidence>
<dbReference type="eggNOG" id="COG3419">
    <property type="taxonomic scope" value="Bacteria"/>
</dbReference>
<comment type="subcellular location">
    <subcellularLocation>
        <location evidence="1">Fimbrium</location>
    </subcellularLocation>
</comment>
<evidence type="ECO:0000256" key="7">
    <source>
        <dbReference type="SAM" id="SignalP"/>
    </source>
</evidence>
<evidence type="ECO:0000313" key="13">
    <source>
        <dbReference type="Proteomes" id="UP000263517"/>
    </source>
</evidence>
<gene>
    <name evidence="10" type="ORF">DCW74_20160</name>
    <name evidence="11" type="ORF">DEB45_06185</name>
    <name evidence="9" type="ORF">EP13_12735</name>
</gene>
<protein>
    <submittedName>
        <fullName evidence="9">Pilus assembly protein PilY</fullName>
    </submittedName>
</protein>
<keyword evidence="5" id="KW-0106">Calcium</keyword>
<proteinExistence type="inferred from homology"/>
<evidence type="ECO:0000256" key="6">
    <source>
        <dbReference type="ARBA" id="ARBA00023263"/>
    </source>
</evidence>